<organism evidence="4 5">
    <name type="scientific">Flavobacterium celericrescens</name>
    <dbReference type="NCBI Taxonomy" id="2709780"/>
    <lineage>
        <taxon>Bacteria</taxon>
        <taxon>Pseudomonadati</taxon>
        <taxon>Bacteroidota</taxon>
        <taxon>Flavobacteriia</taxon>
        <taxon>Flavobacteriales</taxon>
        <taxon>Flavobacteriaceae</taxon>
        <taxon>Flavobacterium</taxon>
    </lineage>
</organism>
<dbReference type="RefSeq" id="WP_166237372.1">
    <property type="nucleotide sequence ID" value="NZ_JAAJBV010000010.1"/>
</dbReference>
<dbReference type="EMBL" id="JAAJBV010000010">
    <property type="protein sequence ID" value="NHM05352.1"/>
    <property type="molecule type" value="Genomic_DNA"/>
</dbReference>
<dbReference type="Proteomes" id="UP000761423">
    <property type="component" value="Unassembled WGS sequence"/>
</dbReference>
<feature type="domain" description="Secretion system C-terminal sorting" evidence="3">
    <location>
        <begin position="225"/>
        <end position="292"/>
    </location>
</feature>
<evidence type="ECO:0000256" key="2">
    <source>
        <dbReference type="SAM" id="SignalP"/>
    </source>
</evidence>
<keyword evidence="5" id="KW-1185">Reference proteome</keyword>
<reference evidence="4 5" key="1">
    <citation type="submission" date="2020-02" db="EMBL/GenBank/DDBJ databases">
        <authorList>
            <person name="Chen W.-M."/>
        </authorList>
    </citation>
    <scope>NUCLEOTIDE SEQUENCE [LARGE SCALE GENOMIC DNA]</scope>
    <source>
        <strain evidence="4 5">TWA-26</strain>
    </source>
</reference>
<gene>
    <name evidence="4" type="ORF">G4L40_11610</name>
</gene>
<proteinExistence type="predicted"/>
<sequence length="294" mass="31367">MVKKLLSFSFLLVSLTFQAQNLISEGFDTYTNLATAGWTSTNQSTVVGTNPDWFQGNPTASGGPFDSYAGATNSYVACNYNSTAGANTISNWLMSPVVSLVNGDVITFYTRTVSSPAFADRLQLRISTNGAASANPVGATGVGDYTTLALDVNPSLVATSYPNAWTLYSYTVSGLPTATNCKIAFRYFVTNGGPSGANSDYIGVDSFSVDRPLSSDSFFKNNFSLYPNPVSNVLNISMKNEMTINNLSIIDLNGRMVFSSDSNTSIDVSNLSSGVYFISIETNEGKGTAKFVKK</sequence>
<evidence type="ECO:0000256" key="1">
    <source>
        <dbReference type="ARBA" id="ARBA00022729"/>
    </source>
</evidence>
<feature type="chain" id="PRO_5046442641" evidence="2">
    <location>
        <begin position="20"/>
        <end position="294"/>
    </location>
</feature>
<name>A0ABX0IIA8_9FLAO</name>
<protein>
    <submittedName>
        <fullName evidence="4">T9SS type A sorting domain-containing protein</fullName>
    </submittedName>
</protein>
<dbReference type="Pfam" id="PF18962">
    <property type="entry name" value="Por_Secre_tail"/>
    <property type="match status" value="1"/>
</dbReference>
<comment type="caution">
    <text evidence="4">The sequence shown here is derived from an EMBL/GenBank/DDBJ whole genome shotgun (WGS) entry which is preliminary data.</text>
</comment>
<accession>A0ABX0IIA8</accession>
<keyword evidence="1 2" id="KW-0732">Signal</keyword>
<dbReference type="NCBIfam" id="TIGR04183">
    <property type="entry name" value="Por_Secre_tail"/>
    <property type="match status" value="1"/>
</dbReference>
<dbReference type="NCBIfam" id="NF038128">
    <property type="entry name" value="choice_anch_J"/>
    <property type="match status" value="1"/>
</dbReference>
<feature type="signal peptide" evidence="2">
    <location>
        <begin position="1"/>
        <end position="19"/>
    </location>
</feature>
<evidence type="ECO:0000259" key="3">
    <source>
        <dbReference type="Pfam" id="PF18962"/>
    </source>
</evidence>
<dbReference type="Gene3D" id="2.60.120.200">
    <property type="match status" value="1"/>
</dbReference>
<evidence type="ECO:0000313" key="4">
    <source>
        <dbReference type="EMBL" id="NHM05352.1"/>
    </source>
</evidence>
<dbReference type="InterPro" id="IPR026444">
    <property type="entry name" value="Secre_tail"/>
</dbReference>
<evidence type="ECO:0000313" key="5">
    <source>
        <dbReference type="Proteomes" id="UP000761423"/>
    </source>
</evidence>